<evidence type="ECO:0000313" key="2">
    <source>
        <dbReference type="EMBL" id="CAI2367581.1"/>
    </source>
</evidence>
<feature type="region of interest" description="Disordered" evidence="1">
    <location>
        <begin position="224"/>
        <end position="274"/>
    </location>
</feature>
<name>A0AAD1UE43_EUPCR</name>
<feature type="region of interest" description="Disordered" evidence="1">
    <location>
        <begin position="124"/>
        <end position="165"/>
    </location>
</feature>
<feature type="compositionally biased region" description="Basic and acidic residues" evidence="1">
    <location>
        <begin position="1"/>
        <end position="11"/>
    </location>
</feature>
<feature type="compositionally biased region" description="Polar residues" evidence="1">
    <location>
        <begin position="128"/>
        <end position="137"/>
    </location>
</feature>
<evidence type="ECO:0000313" key="3">
    <source>
        <dbReference type="Proteomes" id="UP001295684"/>
    </source>
</evidence>
<dbReference type="AlphaFoldDB" id="A0AAD1UE43"/>
<feature type="compositionally biased region" description="Basic and acidic residues" evidence="1">
    <location>
        <begin position="255"/>
        <end position="274"/>
    </location>
</feature>
<evidence type="ECO:0000256" key="1">
    <source>
        <dbReference type="SAM" id="MobiDB-lite"/>
    </source>
</evidence>
<gene>
    <name evidence="2" type="ORF">ECRASSUSDP1_LOCUS8868</name>
</gene>
<dbReference type="EMBL" id="CAMPGE010008694">
    <property type="protein sequence ID" value="CAI2367581.1"/>
    <property type="molecule type" value="Genomic_DNA"/>
</dbReference>
<proteinExistence type="predicted"/>
<sequence>MEKPSHPKDNKLPVPQQNDQGFMPPSASPNFGSYHSPYVMNYGNDNSINKYSIPSANGGSLHNYFGRSPPTFLMSGGMTPLQSLLNSQHRIESPQFVQGTSPNFGRTHYQDLMADVNDIRNDCRSEGRSSVMSSLSEASIGDLEETKPKESLKNPNPPTILNKNADSISHKDMTMENVHPAKASQVFEDISIQPNSIDNQAKPVIEKPQIAEELEKEKKVKFEEVKQAEESKEPPAQLPKPRKKRKKLEKKKRSKSWDEEAAKQEQKRRENLEKKKGSLAVRKDVVNKTLLRSIKRLIGLKFEEQSKIKELNSKQQKDKFLQLIEGFISHYFPCYTQVITVEDNPNEEDSKLSQNGIKFIVGLLVNPKLLKSHFKSVKERTFFYLFQNLLRKYSHRKLLRLMSNQNFIFVVASLRENGGLEEIIESDQTCNRNKQAYYEAANNFINRVL</sequence>
<feature type="compositionally biased region" description="Basic residues" evidence="1">
    <location>
        <begin position="240"/>
        <end position="254"/>
    </location>
</feature>
<feature type="compositionally biased region" description="Basic and acidic residues" evidence="1">
    <location>
        <begin position="224"/>
        <end position="233"/>
    </location>
</feature>
<comment type="caution">
    <text evidence="2">The sequence shown here is derived from an EMBL/GenBank/DDBJ whole genome shotgun (WGS) entry which is preliminary data.</text>
</comment>
<dbReference type="Proteomes" id="UP001295684">
    <property type="component" value="Unassembled WGS sequence"/>
</dbReference>
<keyword evidence="3" id="KW-1185">Reference proteome</keyword>
<organism evidence="2 3">
    <name type="scientific">Euplotes crassus</name>
    <dbReference type="NCBI Taxonomy" id="5936"/>
    <lineage>
        <taxon>Eukaryota</taxon>
        <taxon>Sar</taxon>
        <taxon>Alveolata</taxon>
        <taxon>Ciliophora</taxon>
        <taxon>Intramacronucleata</taxon>
        <taxon>Spirotrichea</taxon>
        <taxon>Hypotrichia</taxon>
        <taxon>Euplotida</taxon>
        <taxon>Euplotidae</taxon>
        <taxon>Moneuplotes</taxon>
    </lineage>
</organism>
<protein>
    <submittedName>
        <fullName evidence="2">Uncharacterized protein</fullName>
    </submittedName>
</protein>
<reference evidence="2" key="1">
    <citation type="submission" date="2023-07" db="EMBL/GenBank/DDBJ databases">
        <authorList>
            <consortium name="AG Swart"/>
            <person name="Singh M."/>
            <person name="Singh A."/>
            <person name="Seah K."/>
            <person name="Emmerich C."/>
        </authorList>
    </citation>
    <scope>NUCLEOTIDE SEQUENCE</scope>
    <source>
        <strain evidence="2">DP1</strain>
    </source>
</reference>
<feature type="region of interest" description="Disordered" evidence="1">
    <location>
        <begin position="1"/>
        <end position="29"/>
    </location>
</feature>
<accession>A0AAD1UE43</accession>